<keyword evidence="3" id="KW-1185">Reference proteome</keyword>
<keyword evidence="1" id="KW-0812">Transmembrane</keyword>
<protein>
    <submittedName>
        <fullName evidence="2">Uncharacterized protein</fullName>
    </submittedName>
</protein>
<keyword evidence="1" id="KW-0472">Membrane</keyword>
<accession>A0A0C9XD97</accession>
<dbReference type="Proteomes" id="UP000054477">
    <property type="component" value="Unassembled WGS sequence"/>
</dbReference>
<gene>
    <name evidence="2" type="ORF">K443DRAFT_5862</name>
</gene>
<evidence type="ECO:0000256" key="1">
    <source>
        <dbReference type="SAM" id="Phobius"/>
    </source>
</evidence>
<reference evidence="2 3" key="1">
    <citation type="submission" date="2014-04" db="EMBL/GenBank/DDBJ databases">
        <authorList>
            <consortium name="DOE Joint Genome Institute"/>
            <person name="Kuo A."/>
            <person name="Kohler A."/>
            <person name="Nagy L.G."/>
            <person name="Floudas D."/>
            <person name="Copeland A."/>
            <person name="Barry K.W."/>
            <person name="Cichocki N."/>
            <person name="Veneault-Fourrey C."/>
            <person name="LaButti K."/>
            <person name="Lindquist E.A."/>
            <person name="Lipzen A."/>
            <person name="Lundell T."/>
            <person name="Morin E."/>
            <person name="Murat C."/>
            <person name="Sun H."/>
            <person name="Tunlid A."/>
            <person name="Henrissat B."/>
            <person name="Grigoriev I.V."/>
            <person name="Hibbett D.S."/>
            <person name="Martin F."/>
            <person name="Nordberg H.P."/>
            <person name="Cantor M.N."/>
            <person name="Hua S.X."/>
        </authorList>
    </citation>
    <scope>NUCLEOTIDE SEQUENCE [LARGE SCALE GENOMIC DNA]</scope>
    <source>
        <strain evidence="2 3">LaAM-08-1</strain>
    </source>
</reference>
<organism evidence="2 3">
    <name type="scientific">Laccaria amethystina LaAM-08-1</name>
    <dbReference type="NCBI Taxonomy" id="1095629"/>
    <lineage>
        <taxon>Eukaryota</taxon>
        <taxon>Fungi</taxon>
        <taxon>Dikarya</taxon>
        <taxon>Basidiomycota</taxon>
        <taxon>Agaricomycotina</taxon>
        <taxon>Agaricomycetes</taxon>
        <taxon>Agaricomycetidae</taxon>
        <taxon>Agaricales</taxon>
        <taxon>Agaricineae</taxon>
        <taxon>Hydnangiaceae</taxon>
        <taxon>Laccaria</taxon>
    </lineage>
</organism>
<sequence>MGIPPGASDSSRYSTLVADEEVTSVVSSVGVMASSVEDANHRGRGHRRWYVYGWRGQRGKSVFENMFLMDELHHCRIFWHLHLFIVLLHLLLPSFLLNLPPTSNHIITRRRLLPIPPFSHPNLPTPPAPNHILPIQHLHSRENLQRILNTTKLAHPQPYTLCRAILSTMSTVIFLLR</sequence>
<dbReference type="EMBL" id="KN838587">
    <property type="protein sequence ID" value="KIK02851.1"/>
    <property type="molecule type" value="Genomic_DNA"/>
</dbReference>
<name>A0A0C9XD97_9AGAR</name>
<proteinExistence type="predicted"/>
<dbReference type="HOGENOM" id="CLU_1518106_0_0_1"/>
<feature type="transmembrane region" description="Helical" evidence="1">
    <location>
        <begin position="77"/>
        <end position="99"/>
    </location>
</feature>
<reference evidence="3" key="2">
    <citation type="submission" date="2015-01" db="EMBL/GenBank/DDBJ databases">
        <title>Evolutionary Origins and Diversification of the Mycorrhizal Mutualists.</title>
        <authorList>
            <consortium name="DOE Joint Genome Institute"/>
            <consortium name="Mycorrhizal Genomics Consortium"/>
            <person name="Kohler A."/>
            <person name="Kuo A."/>
            <person name="Nagy L.G."/>
            <person name="Floudas D."/>
            <person name="Copeland A."/>
            <person name="Barry K.W."/>
            <person name="Cichocki N."/>
            <person name="Veneault-Fourrey C."/>
            <person name="LaButti K."/>
            <person name="Lindquist E.A."/>
            <person name="Lipzen A."/>
            <person name="Lundell T."/>
            <person name="Morin E."/>
            <person name="Murat C."/>
            <person name="Riley R."/>
            <person name="Ohm R."/>
            <person name="Sun H."/>
            <person name="Tunlid A."/>
            <person name="Henrissat B."/>
            <person name="Grigoriev I.V."/>
            <person name="Hibbett D.S."/>
            <person name="Martin F."/>
        </authorList>
    </citation>
    <scope>NUCLEOTIDE SEQUENCE [LARGE SCALE GENOMIC DNA]</scope>
    <source>
        <strain evidence="3">LaAM-08-1</strain>
    </source>
</reference>
<keyword evidence="1" id="KW-1133">Transmembrane helix</keyword>
<evidence type="ECO:0000313" key="2">
    <source>
        <dbReference type="EMBL" id="KIK02851.1"/>
    </source>
</evidence>
<dbReference type="AlphaFoldDB" id="A0A0C9XD97"/>
<evidence type="ECO:0000313" key="3">
    <source>
        <dbReference type="Proteomes" id="UP000054477"/>
    </source>
</evidence>